<dbReference type="CDD" id="cd06215">
    <property type="entry name" value="FNR_iron_sulfur_binding_1"/>
    <property type="match status" value="1"/>
</dbReference>
<evidence type="ECO:0000259" key="10">
    <source>
        <dbReference type="PROSITE" id="PS51085"/>
    </source>
</evidence>
<keyword evidence="2" id="KW-0285">Flavoprotein</keyword>
<keyword evidence="7" id="KW-0408">Iron</keyword>
<keyword evidence="13" id="KW-1185">Reference proteome</keyword>
<evidence type="ECO:0000256" key="5">
    <source>
        <dbReference type="ARBA" id="ARBA00022827"/>
    </source>
</evidence>
<dbReference type="PANTHER" id="PTHR47354:SF6">
    <property type="entry name" value="NADH OXIDOREDUCTASE HCR"/>
    <property type="match status" value="1"/>
</dbReference>
<sequence length="338" mass="37040">MTQPTAACPNRMQVHSIHQETPDVWTLSLINHDFYPYRPGQYALVCIANDPDTLRAYTLSSTPGLSPFITLTVRRLEQGTGSGWLTQQVKPGDYLWLSDAQGEFTCVDAGHGEQERYLMLAAGCGVTPIMSMSRWLLAQRPDTYLQVIFNVRNPQQVIFAAEWQHLAEHYPSQLTLTLVAEFDAEPSFLAGRLTPELLKQAVPDLAQRIVMTCGPAPYMQHVAALVADAGVPATRFYKEQFQIGAESLEEDGEQLTLTIRQPLNTLRVPVGISLLAALESHKIPVNAACRAGVCGSCKTKVLSGDYTTSSTMTLTADEIAQGYVLACNCQLHGDTVLA</sequence>
<keyword evidence="4" id="KW-0479">Metal-binding</keyword>
<evidence type="ECO:0000256" key="1">
    <source>
        <dbReference type="ARBA" id="ARBA00001974"/>
    </source>
</evidence>
<keyword evidence="8" id="KW-0411">Iron-sulfur</keyword>
<gene>
    <name evidence="12" type="primary">hcr</name>
    <name evidence="12" type="ORF">K6K13_08665</name>
</gene>
<dbReference type="GO" id="GO:0016491">
    <property type="term" value="F:oxidoreductase activity"/>
    <property type="evidence" value="ECO:0007669"/>
    <property type="project" value="UniProtKB-KW"/>
</dbReference>
<dbReference type="EMBL" id="CP081864">
    <property type="protein sequence ID" value="QZN97389.1"/>
    <property type="molecule type" value="Genomic_DNA"/>
</dbReference>
<evidence type="ECO:0000256" key="7">
    <source>
        <dbReference type="ARBA" id="ARBA00023004"/>
    </source>
</evidence>
<dbReference type="InterPro" id="IPR006058">
    <property type="entry name" value="2Fe2S_fd_BS"/>
</dbReference>
<evidence type="ECO:0000313" key="13">
    <source>
        <dbReference type="Proteomes" id="UP000825886"/>
    </source>
</evidence>
<feature type="domain" description="FAD-binding FR-type" evidence="11">
    <location>
        <begin position="7"/>
        <end position="107"/>
    </location>
</feature>
<dbReference type="Pfam" id="PF00111">
    <property type="entry name" value="Fer2"/>
    <property type="match status" value="1"/>
</dbReference>
<dbReference type="InterPro" id="IPR050415">
    <property type="entry name" value="MRET"/>
</dbReference>
<dbReference type="PROSITE" id="PS51085">
    <property type="entry name" value="2FE2S_FER_2"/>
    <property type="match status" value="1"/>
</dbReference>
<dbReference type="CDD" id="cd00207">
    <property type="entry name" value="fer2"/>
    <property type="match status" value="1"/>
</dbReference>
<dbReference type="Gene3D" id="3.10.20.30">
    <property type="match status" value="1"/>
</dbReference>
<accession>A0ABX9AVD4</accession>
<dbReference type="SUPFAM" id="SSF54292">
    <property type="entry name" value="2Fe-2S ferredoxin-like"/>
    <property type="match status" value="1"/>
</dbReference>
<protein>
    <submittedName>
        <fullName evidence="12">NADH oxidoreductase</fullName>
        <ecNumber evidence="12">1.6.-.-</ecNumber>
    </submittedName>
</protein>
<dbReference type="Pfam" id="PF00970">
    <property type="entry name" value="FAD_binding_6"/>
    <property type="match status" value="1"/>
</dbReference>
<dbReference type="Pfam" id="PF00175">
    <property type="entry name" value="NAD_binding_1"/>
    <property type="match status" value="1"/>
</dbReference>
<dbReference type="RefSeq" id="WP_222160428.1">
    <property type="nucleotide sequence ID" value="NZ_CP081864.1"/>
</dbReference>
<dbReference type="InterPro" id="IPR036010">
    <property type="entry name" value="2Fe-2S_ferredoxin-like_sf"/>
</dbReference>
<name>A0ABX9AVD4_9ENTR</name>
<evidence type="ECO:0000313" key="12">
    <source>
        <dbReference type="EMBL" id="QZN97389.1"/>
    </source>
</evidence>
<feature type="domain" description="2Fe-2S ferredoxin-type" evidence="10">
    <location>
        <begin position="253"/>
        <end position="338"/>
    </location>
</feature>
<dbReference type="SUPFAM" id="SSF63380">
    <property type="entry name" value="Riboflavin synthase domain-like"/>
    <property type="match status" value="1"/>
</dbReference>
<dbReference type="Gene3D" id="3.40.50.80">
    <property type="entry name" value="Nucleotide-binding domain of ferredoxin-NADP reductase (FNR) module"/>
    <property type="match status" value="1"/>
</dbReference>
<evidence type="ECO:0000256" key="4">
    <source>
        <dbReference type="ARBA" id="ARBA00022723"/>
    </source>
</evidence>
<evidence type="ECO:0000256" key="6">
    <source>
        <dbReference type="ARBA" id="ARBA00023002"/>
    </source>
</evidence>
<keyword evidence="6 12" id="KW-0560">Oxidoreductase</keyword>
<dbReference type="Proteomes" id="UP000825886">
    <property type="component" value="Chromosome"/>
</dbReference>
<dbReference type="PROSITE" id="PS00197">
    <property type="entry name" value="2FE2S_FER_1"/>
    <property type="match status" value="1"/>
</dbReference>
<reference evidence="12 13" key="1">
    <citation type="submission" date="2021-08" db="EMBL/GenBank/DDBJ databases">
        <title>Culture and genomic analysis of Symbiopectobacterium purcellii sp. nov. gen. nov., isolated from the leafhopper Empoasca decipiens.</title>
        <authorList>
            <person name="Nadal-Jimenez P."/>
            <person name="Siozios S."/>
            <person name="Halliday N."/>
            <person name="Camara M."/>
            <person name="Hurst G.D.D."/>
        </authorList>
    </citation>
    <scope>NUCLEOTIDE SEQUENCE [LARGE SCALE GENOMIC DNA]</scope>
    <source>
        <strain evidence="12 13">SyEd1</strain>
    </source>
</reference>
<comment type="similarity">
    <text evidence="9">In the N-terminal section; belongs to the FAD-binding oxidoreductase type 6 family.</text>
</comment>
<dbReference type="InterPro" id="IPR008333">
    <property type="entry name" value="Cbr1-like_FAD-bd_dom"/>
</dbReference>
<keyword evidence="5" id="KW-0274">FAD</keyword>
<evidence type="ECO:0000256" key="8">
    <source>
        <dbReference type="ARBA" id="ARBA00023014"/>
    </source>
</evidence>
<evidence type="ECO:0000259" key="11">
    <source>
        <dbReference type="PROSITE" id="PS51384"/>
    </source>
</evidence>
<comment type="cofactor">
    <cofactor evidence="1">
        <name>FAD</name>
        <dbReference type="ChEBI" id="CHEBI:57692"/>
    </cofactor>
</comment>
<dbReference type="PANTHER" id="PTHR47354">
    <property type="entry name" value="NADH OXIDOREDUCTASE HCR"/>
    <property type="match status" value="1"/>
</dbReference>
<keyword evidence="3" id="KW-0001">2Fe-2S</keyword>
<dbReference type="EC" id="1.6.-.-" evidence="12"/>
<dbReference type="InterPro" id="IPR001041">
    <property type="entry name" value="2Fe-2S_ferredoxin-type"/>
</dbReference>
<organism evidence="12 13">
    <name type="scientific">Symbiopectobacterium purcellii</name>
    <dbReference type="NCBI Taxonomy" id="2871826"/>
    <lineage>
        <taxon>Bacteria</taxon>
        <taxon>Pseudomonadati</taxon>
        <taxon>Pseudomonadota</taxon>
        <taxon>Gammaproteobacteria</taxon>
        <taxon>Enterobacterales</taxon>
        <taxon>Enterobacteriaceae</taxon>
    </lineage>
</organism>
<dbReference type="InterPro" id="IPR039261">
    <property type="entry name" value="FNR_nucleotide-bd"/>
</dbReference>
<dbReference type="PROSITE" id="PS51384">
    <property type="entry name" value="FAD_FR"/>
    <property type="match status" value="1"/>
</dbReference>
<dbReference type="InterPro" id="IPR012675">
    <property type="entry name" value="Beta-grasp_dom_sf"/>
</dbReference>
<dbReference type="InterPro" id="IPR017938">
    <property type="entry name" value="Riboflavin_synthase-like_b-brl"/>
</dbReference>
<dbReference type="InterPro" id="IPR017927">
    <property type="entry name" value="FAD-bd_FR_type"/>
</dbReference>
<dbReference type="SUPFAM" id="SSF52343">
    <property type="entry name" value="Ferredoxin reductase-like, C-terminal NADP-linked domain"/>
    <property type="match status" value="1"/>
</dbReference>
<proteinExistence type="inferred from homology"/>
<evidence type="ECO:0000256" key="9">
    <source>
        <dbReference type="ARBA" id="ARBA00061434"/>
    </source>
</evidence>
<dbReference type="PRINTS" id="PR00406">
    <property type="entry name" value="CYTB5RDTASE"/>
</dbReference>
<dbReference type="Gene3D" id="2.40.30.10">
    <property type="entry name" value="Translation factors"/>
    <property type="match status" value="1"/>
</dbReference>
<dbReference type="NCBIfam" id="NF007964">
    <property type="entry name" value="PRK10684.1"/>
    <property type="match status" value="1"/>
</dbReference>
<evidence type="ECO:0000256" key="2">
    <source>
        <dbReference type="ARBA" id="ARBA00022630"/>
    </source>
</evidence>
<evidence type="ECO:0000256" key="3">
    <source>
        <dbReference type="ARBA" id="ARBA00022714"/>
    </source>
</evidence>
<dbReference type="InterPro" id="IPR001433">
    <property type="entry name" value="OxRdtase_FAD/NAD-bd"/>
</dbReference>